<feature type="compositionally biased region" description="Polar residues" evidence="3">
    <location>
        <begin position="196"/>
        <end position="209"/>
    </location>
</feature>
<feature type="region of interest" description="Disordered" evidence="3">
    <location>
        <begin position="29"/>
        <end position="54"/>
    </location>
</feature>
<evidence type="ECO:0000256" key="3">
    <source>
        <dbReference type="SAM" id="MobiDB-lite"/>
    </source>
</evidence>
<accession>A0A1E5RI02</accession>
<dbReference type="EMBL" id="LPNM01000006">
    <property type="protein sequence ID" value="OEJ86520.1"/>
    <property type="molecule type" value="Genomic_DNA"/>
</dbReference>
<feature type="region of interest" description="Disordered" evidence="3">
    <location>
        <begin position="193"/>
        <end position="230"/>
    </location>
</feature>
<dbReference type="InterPro" id="IPR036028">
    <property type="entry name" value="SH3-like_dom_sf"/>
</dbReference>
<dbReference type="STRING" id="56408.A0A1E5RI02"/>
<dbReference type="SUPFAM" id="SSF48366">
    <property type="entry name" value="Ras GEF"/>
    <property type="match status" value="1"/>
</dbReference>
<dbReference type="CDD" id="cd00174">
    <property type="entry name" value="SH3"/>
    <property type="match status" value="1"/>
</dbReference>
<evidence type="ECO:0000259" key="5">
    <source>
        <dbReference type="PROSITE" id="PS50212"/>
    </source>
</evidence>
<dbReference type="InParanoid" id="A0A1E5RI02"/>
<protein>
    <submittedName>
        <fullName evidence="6">Bud site selection protein 5</fullName>
    </submittedName>
</protein>
<evidence type="ECO:0000313" key="6">
    <source>
        <dbReference type="EMBL" id="OEJ86520.1"/>
    </source>
</evidence>
<reference evidence="7" key="1">
    <citation type="journal article" date="2016" name="Genome Announc.">
        <title>Genome sequences of three species of Hanseniaspora isolated from spontaneous wine fermentations.</title>
        <authorList>
            <person name="Sternes P.R."/>
            <person name="Lee D."/>
            <person name="Kutyna D.R."/>
            <person name="Borneman A.R."/>
        </authorList>
    </citation>
    <scope>NUCLEOTIDE SEQUENCE [LARGE SCALE GENOMIC DNA]</scope>
    <source>
        <strain evidence="7">AWRI3579</strain>
    </source>
</reference>
<dbReference type="PANTHER" id="PTHR23113">
    <property type="entry name" value="GUANINE NUCLEOTIDE EXCHANGE FACTOR"/>
    <property type="match status" value="1"/>
</dbReference>
<dbReference type="GO" id="GO:0005886">
    <property type="term" value="C:plasma membrane"/>
    <property type="evidence" value="ECO:0007669"/>
    <property type="project" value="TreeGrafter"/>
</dbReference>
<dbReference type="Gene3D" id="1.10.840.10">
    <property type="entry name" value="Ras guanine-nucleotide exchange factors catalytic domain"/>
    <property type="match status" value="1"/>
</dbReference>
<organism evidence="6 7">
    <name type="scientific">Hanseniaspora osmophila</name>
    <dbReference type="NCBI Taxonomy" id="56408"/>
    <lineage>
        <taxon>Eukaryota</taxon>
        <taxon>Fungi</taxon>
        <taxon>Dikarya</taxon>
        <taxon>Ascomycota</taxon>
        <taxon>Saccharomycotina</taxon>
        <taxon>Saccharomycetes</taxon>
        <taxon>Saccharomycodales</taxon>
        <taxon>Saccharomycodaceae</taxon>
        <taxon>Hanseniaspora</taxon>
    </lineage>
</organism>
<dbReference type="PROSITE" id="PS50009">
    <property type="entry name" value="RASGEF_CAT"/>
    <property type="match status" value="1"/>
</dbReference>
<evidence type="ECO:0000259" key="4">
    <source>
        <dbReference type="PROSITE" id="PS50009"/>
    </source>
</evidence>
<feature type="compositionally biased region" description="Basic and acidic residues" evidence="3">
    <location>
        <begin position="35"/>
        <end position="47"/>
    </location>
</feature>
<dbReference type="FunCoup" id="A0A1E5RI02">
    <property type="interactions" value="26"/>
</dbReference>
<dbReference type="GO" id="GO:0007265">
    <property type="term" value="P:Ras protein signal transduction"/>
    <property type="evidence" value="ECO:0007669"/>
    <property type="project" value="TreeGrafter"/>
</dbReference>
<dbReference type="OrthoDB" id="546434at2759"/>
<dbReference type="PROSITE" id="PS50212">
    <property type="entry name" value="RASGEF_NTER"/>
    <property type="match status" value="1"/>
</dbReference>
<dbReference type="SUPFAM" id="SSF50044">
    <property type="entry name" value="SH3-domain"/>
    <property type="match status" value="1"/>
</dbReference>
<feature type="domain" description="Ras-GEF" evidence="4">
    <location>
        <begin position="1071"/>
        <end position="1328"/>
    </location>
</feature>
<dbReference type="InterPro" id="IPR008937">
    <property type="entry name" value="Ras-like_GEF"/>
</dbReference>
<dbReference type="SMART" id="SM00147">
    <property type="entry name" value="RasGEF"/>
    <property type="match status" value="1"/>
</dbReference>
<dbReference type="Proteomes" id="UP000095728">
    <property type="component" value="Unassembled WGS sequence"/>
</dbReference>
<gene>
    <name evidence="6" type="ORF">AWRI3579_g1533</name>
</gene>
<dbReference type="InterPro" id="IPR001895">
    <property type="entry name" value="RASGEF_cat_dom"/>
</dbReference>
<proteinExistence type="predicted"/>
<dbReference type="Gene3D" id="2.30.30.40">
    <property type="entry name" value="SH3 Domains"/>
    <property type="match status" value="1"/>
</dbReference>
<dbReference type="GO" id="GO:0005085">
    <property type="term" value="F:guanyl-nucleotide exchange factor activity"/>
    <property type="evidence" value="ECO:0007669"/>
    <property type="project" value="UniProtKB-KW"/>
</dbReference>
<dbReference type="InterPro" id="IPR000651">
    <property type="entry name" value="Ras-like_Gua-exchang_fac_N"/>
</dbReference>
<dbReference type="Gene3D" id="1.20.870.10">
    <property type="entry name" value="Son of sevenless (SoS) protein Chain: S domain 1"/>
    <property type="match status" value="1"/>
</dbReference>
<evidence type="ECO:0000313" key="7">
    <source>
        <dbReference type="Proteomes" id="UP000095728"/>
    </source>
</evidence>
<keyword evidence="7" id="KW-1185">Reference proteome</keyword>
<dbReference type="PANTHER" id="PTHR23113:SF354">
    <property type="entry name" value="BUD SITE SELECTION PROTEIN 5"/>
    <property type="match status" value="1"/>
</dbReference>
<dbReference type="SMART" id="SM00229">
    <property type="entry name" value="RasGEFN"/>
    <property type="match status" value="1"/>
</dbReference>
<dbReference type="InterPro" id="IPR023578">
    <property type="entry name" value="Ras_GEF_dom_sf"/>
</dbReference>
<sequence>MNRNQRELSNQSNGTFESSVDSFVTANSFPTDTDAFTHVRDLPKPSFEDESDKTPIIVQGEFQNDTTVSRNGTITARAGRNMEETTPTSNGGVIGTGIDLSPLPQHHNLPPRSPSPVRSLHTFEQPLFRKPRITSSYYQPLEEARQSLMQEHHAEPVETESLLEQDDLAFNETTMDSINTNVVSPDRVINEEHFAQNISPPTSIETTKNGGKGEPASNDEEDLPTSTGHEILNNSQLDLDTEEYTNLFIVATKAFDKNVLEEEDDKQVCLSFEVDDVAFVHAIEESGWGEVTIVKVNKRGWVPLNFFTDAIKPTSTFLPKNFLHLSSLESKQIIQLRAQILSREPLLAFFSACGRFLVSPQRVPTETANEYTFDIEDINRIKAGIKKLLEKTGCISRTNALVQAKALVRKTRKRLLADWYSVALKADSCKGTTSSEKIQKLEEMIFQVIRRAFLFYSIWGIEVQAYENEKRLIKLKDRKSFLPSLAAQERPASIDLPQDVKCLDQPPMAISRLNEINNYLFTYIGLVLGRMDIIEHNPAGCEALEYVVYQIILLLRELLYISKACSTLISSKYQNSYENNLDNNLDPLLSLVSELVSAVKIFVTKTLQETATRTNSLRHSMIKFENQSYSHTAEASDFIRVLSQMTGFISNAISSCNNYLRIIGDFQLGDEKEYSDFKSSSIAPEKFVKICSTSILDEIKRLDLKAVTGSPETADKSFARFSTIRAGEGSLSNQLRLTNEGGEFLRECEAADYNDEGLAENDQKSFLRNSVFEQFTVPDENLFDQQEREALLIMDREAMQNELVYDKFTQDLLGGSFRALVFHLTDEVHKPDEFFTTSFLINFKSFGTSKELLTDLFARFDTENKSYKSGLNKKSEAFSSWASQLKHRRKLVVKVIKLWLESYWDHIADFSYLPTLMNFFNECVSNHLPIESRNMIEIIAKLMTVSPDSSHSQLISRSIKVANINSVLSKLSSISTNDSDQVNEDIVDDFDLASNAGDSLPVPVAGLGTSNLLSLTHAQECKKLVEKYRDLAFRTSERSSLDKLISTWFYNVKNNQRIQFSNHEIQFCDMNAMEVAKQLTLIEARLFAAIDPMELLNGRFLEKNKSLGQAPNVSRLITFTNALSNYVIESIVSPLFSLKIKQLRIRQWMKISLSCLYFKNFNSLASIMIALQSHVISRLKTVWEGFTTKDHKLLEFLMKIIHPNQNYKVYRKKLAIFVQQAKNMYMNNGDNNSALNGDKANSLIVPFFNLFLQDLTMINEGNNNYRNPESFRPNKIINIDKYFKVTKIVQKVQELQVFIIDNLDFEEYTDTRDSLYLIGKETIKSLPVLQEFVLYELWRVNLIYTNEPDRGYDMSLKMLPKI</sequence>
<name>A0A1E5RI02_9ASCO</name>
<comment type="caution">
    <text evidence="6">The sequence shown here is derived from an EMBL/GenBank/DDBJ whole genome shotgun (WGS) entry which is preliminary data.</text>
</comment>
<dbReference type="CDD" id="cd06224">
    <property type="entry name" value="REM"/>
    <property type="match status" value="1"/>
</dbReference>
<dbReference type="Pfam" id="PF00617">
    <property type="entry name" value="RasGEF"/>
    <property type="match status" value="1"/>
</dbReference>
<dbReference type="Pfam" id="PF00618">
    <property type="entry name" value="RasGEF_N"/>
    <property type="match status" value="1"/>
</dbReference>
<evidence type="ECO:0000256" key="1">
    <source>
        <dbReference type="ARBA" id="ARBA00022658"/>
    </source>
</evidence>
<evidence type="ECO:0000256" key="2">
    <source>
        <dbReference type="PROSITE-ProRule" id="PRU00168"/>
    </source>
</evidence>
<dbReference type="InterPro" id="IPR036964">
    <property type="entry name" value="RASGEF_cat_dom_sf"/>
</dbReference>
<feature type="domain" description="N-terminal Ras-GEF" evidence="5">
    <location>
        <begin position="808"/>
        <end position="950"/>
    </location>
</feature>
<keyword evidence="1 2" id="KW-0344">Guanine-nucleotide releasing factor</keyword>